<feature type="signal peptide" evidence="2">
    <location>
        <begin position="1"/>
        <end position="17"/>
    </location>
</feature>
<comment type="caution">
    <text evidence="3">The sequence shown here is derived from an EMBL/GenBank/DDBJ whole genome shotgun (WGS) entry which is preliminary data.</text>
</comment>
<feature type="compositionally biased region" description="Basic and acidic residues" evidence="1">
    <location>
        <begin position="220"/>
        <end position="240"/>
    </location>
</feature>
<proteinExistence type="predicted"/>
<organism evidence="3 4">
    <name type="scientific">Ophiocordyceps unilateralis</name>
    <name type="common">Zombie-ant fungus</name>
    <name type="synonym">Torrubia unilateralis</name>
    <dbReference type="NCBI Taxonomy" id="268505"/>
    <lineage>
        <taxon>Eukaryota</taxon>
        <taxon>Fungi</taxon>
        <taxon>Dikarya</taxon>
        <taxon>Ascomycota</taxon>
        <taxon>Pezizomycotina</taxon>
        <taxon>Sordariomycetes</taxon>
        <taxon>Hypocreomycetidae</taxon>
        <taxon>Hypocreales</taxon>
        <taxon>Ophiocordycipitaceae</taxon>
        <taxon>Ophiocordyceps</taxon>
    </lineage>
</organism>
<dbReference type="STRING" id="268505.A0A2A9PBI2"/>
<reference evidence="3 4" key="1">
    <citation type="journal article" date="2015" name="BMC Genomics">
        <title>Gene expression during zombie ant biting behavior reflects the complexity underlying fungal parasitic behavioral manipulation.</title>
        <authorList>
            <person name="de Bekker C."/>
            <person name="Ohm R.A."/>
            <person name="Loreto R.G."/>
            <person name="Sebastian A."/>
            <person name="Albert I."/>
            <person name="Merrow M."/>
            <person name="Brachmann A."/>
            <person name="Hughes D.P."/>
        </authorList>
    </citation>
    <scope>NUCLEOTIDE SEQUENCE [LARGE SCALE GENOMIC DNA]</scope>
    <source>
        <strain evidence="3 4">SC16a</strain>
    </source>
</reference>
<feature type="compositionally biased region" description="Polar residues" evidence="1">
    <location>
        <begin position="23"/>
        <end position="42"/>
    </location>
</feature>
<evidence type="ECO:0000256" key="1">
    <source>
        <dbReference type="SAM" id="MobiDB-lite"/>
    </source>
</evidence>
<evidence type="ECO:0000256" key="2">
    <source>
        <dbReference type="SAM" id="SignalP"/>
    </source>
</evidence>
<dbReference type="EMBL" id="LAZP02000299">
    <property type="protein sequence ID" value="PFH58361.1"/>
    <property type="molecule type" value="Genomic_DNA"/>
</dbReference>
<name>A0A2A9PBI2_OPHUN</name>
<dbReference type="Proteomes" id="UP000037136">
    <property type="component" value="Unassembled WGS sequence"/>
</dbReference>
<feature type="chain" id="PRO_5013219359" evidence="2">
    <location>
        <begin position="18"/>
        <end position="252"/>
    </location>
</feature>
<keyword evidence="2" id="KW-0732">Signal</keyword>
<evidence type="ECO:0000313" key="4">
    <source>
        <dbReference type="Proteomes" id="UP000037136"/>
    </source>
</evidence>
<accession>A0A2A9PBI2</accession>
<feature type="compositionally biased region" description="Low complexity" evidence="1">
    <location>
        <begin position="178"/>
        <end position="189"/>
    </location>
</feature>
<feature type="compositionally biased region" description="Basic and acidic residues" evidence="1">
    <location>
        <begin position="126"/>
        <end position="173"/>
    </location>
</feature>
<sequence>MKNTACLLFALAGLAAAAPPQHKPTSTNPWSAQHGPSTNKSSVAPVVSPSTRPDLKKLAAAEGPAGKTSVAEGPAGKSSVAEGPAGKSSVAERPAGKSSVAEGPAGKSSIAEGPAGNSSVAKGSGRKYEVMMKFKNCGKNDNRNAEDVVKDKTCEVEAVYRRADPNSKAKGETADTISPASSASPGAHGSSEDITGSSSPPPVSGDSGDMSKPKKSSSSAKEKLNSVQGEKKIKQAEKGPKTFPGSKPESGA</sequence>
<dbReference type="OrthoDB" id="9685364at2759"/>
<gene>
    <name evidence="3" type="ORF">XA68_13766</name>
</gene>
<feature type="region of interest" description="Disordered" evidence="1">
    <location>
        <begin position="17"/>
        <end position="252"/>
    </location>
</feature>
<protein>
    <submittedName>
        <fullName evidence="3">Uncharacterized protein</fullName>
    </submittedName>
</protein>
<reference evidence="3 4" key="2">
    <citation type="journal article" date="2017" name="Sci. Rep.">
        <title>Ant-infecting Ophiocordyceps genomes reveal a high diversity of potential behavioral manipulation genes and a possible major role for enterotoxins.</title>
        <authorList>
            <person name="de Bekker C."/>
            <person name="Ohm R.A."/>
            <person name="Evans H.C."/>
            <person name="Brachmann A."/>
            <person name="Hughes D.P."/>
        </authorList>
    </citation>
    <scope>NUCLEOTIDE SEQUENCE [LARGE SCALE GENOMIC DNA]</scope>
    <source>
        <strain evidence="3 4">SC16a</strain>
    </source>
</reference>
<keyword evidence="4" id="KW-1185">Reference proteome</keyword>
<evidence type="ECO:0000313" key="3">
    <source>
        <dbReference type="EMBL" id="PFH58361.1"/>
    </source>
</evidence>
<dbReference type="AlphaFoldDB" id="A0A2A9PBI2"/>